<sequence>MQLFDLSLLCSVVVCL</sequence>
<dbReference type="AlphaFoldDB" id="A0A2P2QHS8"/>
<protein>
    <submittedName>
        <fullName evidence="1">Uncharacterized protein</fullName>
    </submittedName>
</protein>
<accession>A0A2P2QHS8</accession>
<organism evidence="1">
    <name type="scientific">Rhizophora mucronata</name>
    <name type="common">Asiatic mangrove</name>
    <dbReference type="NCBI Taxonomy" id="61149"/>
    <lineage>
        <taxon>Eukaryota</taxon>
        <taxon>Viridiplantae</taxon>
        <taxon>Streptophyta</taxon>
        <taxon>Embryophyta</taxon>
        <taxon>Tracheophyta</taxon>
        <taxon>Spermatophyta</taxon>
        <taxon>Magnoliopsida</taxon>
        <taxon>eudicotyledons</taxon>
        <taxon>Gunneridae</taxon>
        <taxon>Pentapetalae</taxon>
        <taxon>rosids</taxon>
        <taxon>fabids</taxon>
        <taxon>Malpighiales</taxon>
        <taxon>Rhizophoraceae</taxon>
        <taxon>Rhizophora</taxon>
    </lineage>
</organism>
<dbReference type="EMBL" id="GGEC01086065">
    <property type="protein sequence ID" value="MBX66549.1"/>
    <property type="molecule type" value="Transcribed_RNA"/>
</dbReference>
<proteinExistence type="predicted"/>
<reference evidence="1" key="1">
    <citation type="submission" date="2018-02" db="EMBL/GenBank/DDBJ databases">
        <title>Rhizophora mucronata_Transcriptome.</title>
        <authorList>
            <person name="Meera S.P."/>
            <person name="Sreeshan A."/>
            <person name="Augustine A."/>
        </authorList>
    </citation>
    <scope>NUCLEOTIDE SEQUENCE</scope>
    <source>
        <tissue evidence="1">Leaf</tissue>
    </source>
</reference>
<evidence type="ECO:0000313" key="1">
    <source>
        <dbReference type="EMBL" id="MBX66549.1"/>
    </source>
</evidence>
<name>A0A2P2QHS8_RHIMU</name>